<dbReference type="RefSeq" id="WP_006774973.1">
    <property type="nucleotide sequence ID" value="NZ_CAJKZF010000002.1"/>
</dbReference>
<protein>
    <submittedName>
        <fullName evidence="5">Extracellular solute-binding protein</fullName>
    </submittedName>
</protein>
<accession>A0A174PAN7</accession>
<evidence type="ECO:0000313" key="6">
    <source>
        <dbReference type="Proteomes" id="UP000434223"/>
    </source>
</evidence>
<dbReference type="Gene3D" id="3.40.190.10">
    <property type="entry name" value="Periplasmic binding protein-like II"/>
    <property type="match status" value="1"/>
</dbReference>
<keyword evidence="3" id="KW-0813">Transport</keyword>
<dbReference type="Proteomes" id="UP000434223">
    <property type="component" value="Unassembled WGS sequence"/>
</dbReference>
<dbReference type="CDD" id="cd13585">
    <property type="entry name" value="PBP2_TMBP_like"/>
    <property type="match status" value="1"/>
</dbReference>
<dbReference type="AlphaFoldDB" id="A0A174PAN7"/>
<evidence type="ECO:0000256" key="2">
    <source>
        <dbReference type="ARBA" id="ARBA00008520"/>
    </source>
</evidence>
<evidence type="ECO:0000256" key="4">
    <source>
        <dbReference type="ARBA" id="ARBA00022729"/>
    </source>
</evidence>
<gene>
    <name evidence="5" type="ORF">GNE07_16915</name>
</gene>
<dbReference type="InterPro" id="IPR050490">
    <property type="entry name" value="Bact_solute-bd_prot1"/>
</dbReference>
<dbReference type="Pfam" id="PF01547">
    <property type="entry name" value="SBP_bac_1"/>
    <property type="match status" value="1"/>
</dbReference>
<comment type="similarity">
    <text evidence="2">Belongs to the bacterial solute-binding protein 1 family.</text>
</comment>
<organism evidence="5 6">
    <name type="scientific">Hungatella hathewayi</name>
    <dbReference type="NCBI Taxonomy" id="154046"/>
    <lineage>
        <taxon>Bacteria</taxon>
        <taxon>Bacillati</taxon>
        <taxon>Bacillota</taxon>
        <taxon>Clostridia</taxon>
        <taxon>Lachnospirales</taxon>
        <taxon>Lachnospiraceae</taxon>
        <taxon>Hungatella</taxon>
    </lineage>
</organism>
<keyword evidence="4" id="KW-0732">Signal</keyword>
<evidence type="ECO:0000256" key="1">
    <source>
        <dbReference type="ARBA" id="ARBA00004196"/>
    </source>
</evidence>
<comment type="subcellular location">
    <subcellularLocation>
        <location evidence="1">Cell envelope</location>
    </subcellularLocation>
</comment>
<dbReference type="PROSITE" id="PS51257">
    <property type="entry name" value="PROKAR_LIPOPROTEIN"/>
    <property type="match status" value="1"/>
</dbReference>
<dbReference type="SUPFAM" id="SSF53850">
    <property type="entry name" value="Periplasmic binding protein-like II"/>
    <property type="match status" value="1"/>
</dbReference>
<name>A0A174PAN7_9FIRM</name>
<comment type="caution">
    <text evidence="5">The sequence shown here is derived from an EMBL/GenBank/DDBJ whole genome shotgun (WGS) entry which is preliminary data.</text>
</comment>
<dbReference type="PANTHER" id="PTHR43649:SF31">
    <property type="entry name" value="SN-GLYCEROL-3-PHOSPHATE-BINDING PERIPLASMIC PROTEIN UGPB"/>
    <property type="match status" value="1"/>
</dbReference>
<reference evidence="5 6" key="1">
    <citation type="submission" date="2019-09" db="EMBL/GenBank/DDBJ databases">
        <title>Draft genome sequencing of Hungatella hathewayi 123Y-2.</title>
        <authorList>
            <person name="Lv Q."/>
            <person name="Li S."/>
        </authorList>
    </citation>
    <scope>NUCLEOTIDE SEQUENCE [LARGE SCALE GENOMIC DNA]</scope>
    <source>
        <strain evidence="5 6">123Y-2</strain>
    </source>
</reference>
<evidence type="ECO:0000256" key="3">
    <source>
        <dbReference type="ARBA" id="ARBA00022448"/>
    </source>
</evidence>
<sequence length="441" mass="48558">MKISRIASAIFLLAIVAAGAAGCSLGRDMTSDSGKAAEGRSAADGVKEGRVKITVSVWDNANSPQFQAMADAFMEKNPDIDVELVDIRSDEYNSKLTVLLAGNESDPDVIMIKDADTQISMREKGQILDLTSYIARDGVDLSIYNGAAEQLQMDGKQYTLPFRQDWYVLFYNKDLFDAAGVAYPADDMTWEEYEKLAEKMTFVKDGTAVYGTHHHTWMALVSNWAVQDGQHTLMSEDYAFLKPYYEQALRMQDEGIIQNYASLKISNIHYTSVFEQQQCAMVPMGTWFIATLVQDRKAGIFDFNWGVTRIPHPAGIEAGSTVGSVTPIAVNAKSDVPDQAWEFVRFATSEAGAEILADNSVFPAITTAGVVSRLASIEGFPEDGKAALSVKNFVFDRPVDAKMAAVRKVIEEEHDSIMIGEETVDAGIRNMNERAAEARSR</sequence>
<dbReference type="EMBL" id="WNME01000011">
    <property type="protein sequence ID" value="MUB64716.1"/>
    <property type="molecule type" value="Genomic_DNA"/>
</dbReference>
<evidence type="ECO:0000313" key="5">
    <source>
        <dbReference type="EMBL" id="MUB64716.1"/>
    </source>
</evidence>
<dbReference type="GeneID" id="93147350"/>
<dbReference type="PANTHER" id="PTHR43649">
    <property type="entry name" value="ARABINOSE-BINDING PROTEIN-RELATED"/>
    <property type="match status" value="1"/>
</dbReference>
<dbReference type="GO" id="GO:0030313">
    <property type="term" value="C:cell envelope"/>
    <property type="evidence" value="ECO:0007669"/>
    <property type="project" value="UniProtKB-SubCell"/>
</dbReference>
<dbReference type="InterPro" id="IPR006059">
    <property type="entry name" value="SBP"/>
</dbReference>
<proteinExistence type="inferred from homology"/>
<dbReference type="OrthoDB" id="383937at2"/>